<reference evidence="2" key="2">
    <citation type="submission" date="2015-01" db="EMBL/GenBank/DDBJ databases">
        <title>Evolutionary Origins and Diversification of the Mycorrhizal Mutualists.</title>
        <authorList>
            <consortium name="DOE Joint Genome Institute"/>
            <consortium name="Mycorrhizal Genomics Consortium"/>
            <person name="Kohler A."/>
            <person name="Kuo A."/>
            <person name="Nagy L.G."/>
            <person name="Floudas D."/>
            <person name="Copeland A."/>
            <person name="Barry K.W."/>
            <person name="Cichocki N."/>
            <person name="Veneault-Fourrey C."/>
            <person name="LaButti K."/>
            <person name="Lindquist E.A."/>
            <person name="Lipzen A."/>
            <person name="Lundell T."/>
            <person name="Morin E."/>
            <person name="Murat C."/>
            <person name="Riley R."/>
            <person name="Ohm R."/>
            <person name="Sun H."/>
            <person name="Tunlid A."/>
            <person name="Henrissat B."/>
            <person name="Grigoriev I.V."/>
            <person name="Hibbett D.S."/>
            <person name="Martin F."/>
        </authorList>
    </citation>
    <scope>NUCLEOTIDE SEQUENCE [LARGE SCALE GENOMIC DNA]</scope>
    <source>
        <strain evidence="2">MUT 4182</strain>
    </source>
</reference>
<dbReference type="Gene3D" id="1.25.40.10">
    <property type="entry name" value="Tetratricopeptide repeat domain"/>
    <property type="match status" value="1"/>
</dbReference>
<evidence type="ECO:0000313" key="1">
    <source>
        <dbReference type="EMBL" id="KIO27636.1"/>
    </source>
</evidence>
<dbReference type="SUPFAM" id="SSF48452">
    <property type="entry name" value="TPR-like"/>
    <property type="match status" value="1"/>
</dbReference>
<dbReference type="HOGENOM" id="CLU_081073_0_0_1"/>
<dbReference type="EMBL" id="KN823005">
    <property type="protein sequence ID" value="KIO27636.1"/>
    <property type="molecule type" value="Genomic_DNA"/>
</dbReference>
<dbReference type="Pfam" id="PF13424">
    <property type="entry name" value="TPR_12"/>
    <property type="match status" value="1"/>
</dbReference>
<sequence length="200" mass="23406">MESGDHREAEELLQEAISNARQRSMRHLLASSLWELGECLEEQSKLDEATAAFEEACTLYQEMSDQARRKRVARILVKLKSNQGDWERALFWHDHVIAACRSQRKYSEVADHLELKSRTLVEAQRFDEAALHLEAAIVIYKENESSWSWERSKLCAIPKTVMKWERRLPLLCDMKKLQRRLPHLFTTNLKLPIPINHGEL</sequence>
<reference evidence="1 2" key="1">
    <citation type="submission" date="2014-04" db="EMBL/GenBank/DDBJ databases">
        <authorList>
            <consortium name="DOE Joint Genome Institute"/>
            <person name="Kuo A."/>
            <person name="Girlanda M."/>
            <person name="Perotto S."/>
            <person name="Kohler A."/>
            <person name="Nagy L.G."/>
            <person name="Floudas D."/>
            <person name="Copeland A."/>
            <person name="Barry K.W."/>
            <person name="Cichocki N."/>
            <person name="Veneault-Fourrey C."/>
            <person name="LaButti K."/>
            <person name="Lindquist E.A."/>
            <person name="Lipzen A."/>
            <person name="Lundell T."/>
            <person name="Morin E."/>
            <person name="Murat C."/>
            <person name="Sun H."/>
            <person name="Tunlid A."/>
            <person name="Henrissat B."/>
            <person name="Grigoriev I.V."/>
            <person name="Hibbett D.S."/>
            <person name="Martin F."/>
            <person name="Nordberg H.P."/>
            <person name="Cantor M.N."/>
            <person name="Hua S.X."/>
        </authorList>
    </citation>
    <scope>NUCLEOTIDE SEQUENCE [LARGE SCALE GENOMIC DNA]</scope>
    <source>
        <strain evidence="1 2">MUT 4182</strain>
    </source>
</reference>
<proteinExistence type="predicted"/>
<organism evidence="1 2">
    <name type="scientific">Tulasnella calospora MUT 4182</name>
    <dbReference type="NCBI Taxonomy" id="1051891"/>
    <lineage>
        <taxon>Eukaryota</taxon>
        <taxon>Fungi</taxon>
        <taxon>Dikarya</taxon>
        <taxon>Basidiomycota</taxon>
        <taxon>Agaricomycotina</taxon>
        <taxon>Agaricomycetes</taxon>
        <taxon>Cantharellales</taxon>
        <taxon>Tulasnellaceae</taxon>
        <taxon>Tulasnella</taxon>
    </lineage>
</organism>
<name>A0A0C3QK40_9AGAM</name>
<protein>
    <submittedName>
        <fullName evidence="1">Uncharacterized protein</fullName>
    </submittedName>
</protein>
<evidence type="ECO:0000313" key="2">
    <source>
        <dbReference type="Proteomes" id="UP000054248"/>
    </source>
</evidence>
<accession>A0A0C3QK40</accession>
<dbReference type="Proteomes" id="UP000054248">
    <property type="component" value="Unassembled WGS sequence"/>
</dbReference>
<gene>
    <name evidence="1" type="ORF">M407DRAFT_243288</name>
</gene>
<keyword evidence="2" id="KW-1185">Reference proteome</keyword>
<dbReference type="AlphaFoldDB" id="A0A0C3QK40"/>
<dbReference type="InterPro" id="IPR011990">
    <property type="entry name" value="TPR-like_helical_dom_sf"/>
</dbReference>